<dbReference type="EMBL" id="BDFD01000011">
    <property type="protein sequence ID" value="GAV20523.1"/>
    <property type="molecule type" value="Genomic_DNA"/>
</dbReference>
<dbReference type="InterPro" id="IPR009875">
    <property type="entry name" value="PilZ_domain"/>
</dbReference>
<dbReference type="Proteomes" id="UP000231632">
    <property type="component" value="Unassembled WGS sequence"/>
</dbReference>
<gene>
    <name evidence="2" type="ORF">MMIC_P1492</name>
</gene>
<evidence type="ECO:0000259" key="1">
    <source>
        <dbReference type="Pfam" id="PF07238"/>
    </source>
</evidence>
<evidence type="ECO:0000313" key="3">
    <source>
        <dbReference type="Proteomes" id="UP000231632"/>
    </source>
</evidence>
<name>A0A1L8CNR2_9PROT</name>
<accession>A0A1L8CNR2</accession>
<sequence length="137" mass="15172">MEAVSTQDIEALTEIANRLPGTQSNELLELIESWSRCSRRSPRTQYNEQVSFKSEDKQHFGKAKDLSTAGIFIEGPDRFEIGDQVRITLDVSISSDLVDLGGTVVRHTESGIGIRFNYESPQDKDLIDALIGSQNAA</sequence>
<protein>
    <submittedName>
        <fullName evidence="2">PilZ domain protein</fullName>
    </submittedName>
</protein>
<proteinExistence type="predicted"/>
<dbReference type="RefSeq" id="WP_072659835.1">
    <property type="nucleotide sequence ID" value="NZ_BDFD01000011.1"/>
</dbReference>
<feature type="domain" description="PilZ" evidence="1">
    <location>
        <begin position="39"/>
        <end position="131"/>
    </location>
</feature>
<organism evidence="2 3">
    <name type="scientific">Mariprofundus micogutta</name>
    <dbReference type="NCBI Taxonomy" id="1921010"/>
    <lineage>
        <taxon>Bacteria</taxon>
        <taxon>Pseudomonadati</taxon>
        <taxon>Pseudomonadota</taxon>
        <taxon>Candidatius Mariprofundia</taxon>
        <taxon>Mariprofundales</taxon>
        <taxon>Mariprofundaceae</taxon>
        <taxon>Mariprofundus</taxon>
    </lineage>
</organism>
<keyword evidence="3" id="KW-1185">Reference proteome</keyword>
<dbReference type="SUPFAM" id="SSF141371">
    <property type="entry name" value="PilZ domain-like"/>
    <property type="match status" value="1"/>
</dbReference>
<dbReference type="Pfam" id="PF07238">
    <property type="entry name" value="PilZ"/>
    <property type="match status" value="1"/>
</dbReference>
<comment type="caution">
    <text evidence="2">The sequence shown here is derived from an EMBL/GenBank/DDBJ whole genome shotgun (WGS) entry which is preliminary data.</text>
</comment>
<dbReference type="OrthoDB" id="5295474at2"/>
<dbReference type="GO" id="GO:0035438">
    <property type="term" value="F:cyclic-di-GMP binding"/>
    <property type="evidence" value="ECO:0007669"/>
    <property type="project" value="InterPro"/>
</dbReference>
<dbReference type="AlphaFoldDB" id="A0A1L8CNR2"/>
<dbReference type="Gene3D" id="2.40.10.220">
    <property type="entry name" value="predicted glycosyltransferase like domains"/>
    <property type="match status" value="1"/>
</dbReference>
<reference evidence="2 3" key="1">
    <citation type="journal article" date="2017" name="Arch. Microbiol.">
        <title>Mariprofundus micogutta sp. nov., a novel iron-oxidizing zetaproteobacterium isolated from a deep-sea hydrothermal field at the Bayonnaise knoll of the Izu-Ogasawara arc, and a description of Mariprofundales ord. nov. and Zetaproteobacteria classis nov.</title>
        <authorList>
            <person name="Makita H."/>
            <person name="Tanaka E."/>
            <person name="Mitsunobu S."/>
            <person name="Miyazaki M."/>
            <person name="Nunoura T."/>
            <person name="Uematsu K."/>
            <person name="Takaki Y."/>
            <person name="Nishi S."/>
            <person name="Shimamura S."/>
            <person name="Takai K."/>
        </authorList>
    </citation>
    <scope>NUCLEOTIDE SEQUENCE [LARGE SCALE GENOMIC DNA]</scope>
    <source>
        <strain evidence="2 3">ET2</strain>
    </source>
</reference>
<evidence type="ECO:0000313" key="2">
    <source>
        <dbReference type="EMBL" id="GAV20523.1"/>
    </source>
</evidence>